<proteinExistence type="inferred from homology"/>
<evidence type="ECO:0000256" key="11">
    <source>
        <dbReference type="SAM" id="SignalP"/>
    </source>
</evidence>
<evidence type="ECO:0000256" key="6">
    <source>
        <dbReference type="ARBA" id="ARBA00023157"/>
    </source>
</evidence>
<evidence type="ECO:0000256" key="2">
    <source>
        <dbReference type="ARBA" id="ARBA00022475"/>
    </source>
</evidence>
<dbReference type="InterPro" id="IPR041846">
    <property type="entry name" value="ENL_dom"/>
</dbReference>
<keyword evidence="10" id="KW-0812">Transmembrane</keyword>
<evidence type="ECO:0000256" key="10">
    <source>
        <dbReference type="SAM" id="Phobius"/>
    </source>
</evidence>
<dbReference type="InterPro" id="IPR003245">
    <property type="entry name" value="Phytocyanin_dom"/>
</dbReference>
<organism evidence="13 14">
    <name type="scientific">Capsicum annuum</name>
    <name type="common">Capsicum pepper</name>
    <dbReference type="NCBI Taxonomy" id="4072"/>
    <lineage>
        <taxon>Eukaryota</taxon>
        <taxon>Viridiplantae</taxon>
        <taxon>Streptophyta</taxon>
        <taxon>Embryophyta</taxon>
        <taxon>Tracheophyta</taxon>
        <taxon>Spermatophyta</taxon>
        <taxon>Magnoliopsida</taxon>
        <taxon>eudicotyledons</taxon>
        <taxon>Gunneridae</taxon>
        <taxon>Pentapetalae</taxon>
        <taxon>asterids</taxon>
        <taxon>lamiids</taxon>
        <taxon>Solanales</taxon>
        <taxon>Solanaceae</taxon>
        <taxon>Solanoideae</taxon>
        <taxon>Capsiceae</taxon>
        <taxon>Capsicum</taxon>
    </lineage>
</organism>
<evidence type="ECO:0000256" key="1">
    <source>
        <dbReference type="ARBA" id="ARBA00004609"/>
    </source>
</evidence>
<dbReference type="CDD" id="cd11019">
    <property type="entry name" value="OsENODL1_like"/>
    <property type="match status" value="1"/>
</dbReference>
<dbReference type="GO" id="GO:0098552">
    <property type="term" value="C:side of membrane"/>
    <property type="evidence" value="ECO:0007669"/>
    <property type="project" value="UniProtKB-KW"/>
</dbReference>
<dbReference type="Gene3D" id="2.60.40.420">
    <property type="entry name" value="Cupredoxins - blue copper proteins"/>
    <property type="match status" value="1"/>
</dbReference>
<feature type="transmembrane region" description="Helical" evidence="10">
    <location>
        <begin position="165"/>
        <end position="186"/>
    </location>
</feature>
<dbReference type="EMBL" id="AYRZ02000001">
    <property type="protein sequence ID" value="PHT95747.1"/>
    <property type="molecule type" value="Genomic_DNA"/>
</dbReference>
<feature type="signal peptide" evidence="11">
    <location>
        <begin position="1"/>
        <end position="28"/>
    </location>
</feature>
<dbReference type="FunFam" id="2.60.40.420:FF:000010">
    <property type="entry name" value="Early nodulin-like protein 1"/>
    <property type="match status" value="1"/>
</dbReference>
<dbReference type="AlphaFoldDB" id="A0A2G3AND2"/>
<evidence type="ECO:0000256" key="4">
    <source>
        <dbReference type="ARBA" id="ARBA00022729"/>
    </source>
</evidence>
<comment type="similarity">
    <text evidence="9">Belongs to the early nodulin-like (ENODL) family.</text>
</comment>
<evidence type="ECO:0000256" key="9">
    <source>
        <dbReference type="ARBA" id="ARBA00035011"/>
    </source>
</evidence>
<reference evidence="13 14" key="2">
    <citation type="journal article" date="2017" name="Genome Biol.">
        <title>New reference genome sequences of hot pepper reveal the massive evolution of plant disease-resistance genes by retroduplication.</title>
        <authorList>
            <person name="Kim S."/>
            <person name="Park J."/>
            <person name="Yeom S.I."/>
            <person name="Kim Y.M."/>
            <person name="Seo E."/>
            <person name="Kim K.T."/>
            <person name="Kim M.S."/>
            <person name="Lee J.M."/>
            <person name="Cheong K."/>
            <person name="Shin H.S."/>
            <person name="Kim S.B."/>
            <person name="Han K."/>
            <person name="Lee J."/>
            <person name="Park M."/>
            <person name="Lee H.A."/>
            <person name="Lee H.Y."/>
            <person name="Lee Y."/>
            <person name="Oh S."/>
            <person name="Lee J.H."/>
            <person name="Choi E."/>
            <person name="Choi E."/>
            <person name="Lee S.E."/>
            <person name="Jeon J."/>
            <person name="Kim H."/>
            <person name="Choi G."/>
            <person name="Song H."/>
            <person name="Lee J."/>
            <person name="Lee S.C."/>
            <person name="Kwon J.K."/>
            <person name="Lee H.Y."/>
            <person name="Koo N."/>
            <person name="Hong Y."/>
            <person name="Kim R.W."/>
            <person name="Kang W.H."/>
            <person name="Huh J.H."/>
            <person name="Kang B.C."/>
            <person name="Yang T.J."/>
            <person name="Lee Y.H."/>
            <person name="Bennetzen J.L."/>
            <person name="Choi D."/>
        </authorList>
    </citation>
    <scope>NUCLEOTIDE SEQUENCE [LARGE SCALE GENOMIC DNA]</scope>
    <source>
        <strain evidence="14">cv. CM334</strain>
    </source>
</reference>
<keyword evidence="3" id="KW-0336">GPI-anchor</keyword>
<evidence type="ECO:0000256" key="8">
    <source>
        <dbReference type="ARBA" id="ARBA00023288"/>
    </source>
</evidence>
<keyword evidence="8" id="KW-0449">Lipoprotein</keyword>
<dbReference type="PANTHER" id="PTHR33021">
    <property type="entry name" value="BLUE COPPER PROTEIN"/>
    <property type="match status" value="1"/>
</dbReference>
<keyword evidence="7" id="KW-0325">Glycoprotein</keyword>
<comment type="caution">
    <text evidence="13">The sequence shown here is derived from an EMBL/GenBank/DDBJ whole genome shotgun (WGS) entry which is preliminary data.</text>
</comment>
<dbReference type="Pfam" id="PF02298">
    <property type="entry name" value="Cu_bind_like"/>
    <property type="match status" value="1"/>
</dbReference>
<dbReference type="SMR" id="A0A2G3AND2"/>
<dbReference type="STRING" id="4072.A0A2G3AND2"/>
<name>A0A2G3AND2_CAPAN</name>
<dbReference type="GO" id="GO:0005886">
    <property type="term" value="C:plasma membrane"/>
    <property type="evidence" value="ECO:0000318"/>
    <property type="project" value="GO_Central"/>
</dbReference>
<comment type="subcellular location">
    <subcellularLocation>
        <location evidence="1">Cell membrane</location>
        <topology evidence="1">Lipid-anchor</topology>
        <topology evidence="1">GPI-anchor</topology>
    </subcellularLocation>
</comment>
<dbReference type="Proteomes" id="UP000222542">
    <property type="component" value="Unassembled WGS sequence"/>
</dbReference>
<dbReference type="SUPFAM" id="SSF49503">
    <property type="entry name" value="Cupredoxins"/>
    <property type="match status" value="1"/>
</dbReference>
<keyword evidence="4 11" id="KW-0732">Signal</keyword>
<dbReference type="GO" id="GO:0009055">
    <property type="term" value="F:electron transfer activity"/>
    <property type="evidence" value="ECO:0007669"/>
    <property type="project" value="InterPro"/>
</dbReference>
<feature type="chain" id="PRO_5013572468" evidence="11">
    <location>
        <begin position="29"/>
        <end position="203"/>
    </location>
</feature>
<reference evidence="13 14" key="1">
    <citation type="journal article" date="2014" name="Nat. Genet.">
        <title>Genome sequence of the hot pepper provides insights into the evolution of pungency in Capsicum species.</title>
        <authorList>
            <person name="Kim S."/>
            <person name="Park M."/>
            <person name="Yeom S.I."/>
            <person name="Kim Y.M."/>
            <person name="Lee J.M."/>
            <person name="Lee H.A."/>
            <person name="Seo E."/>
            <person name="Choi J."/>
            <person name="Cheong K."/>
            <person name="Kim K.T."/>
            <person name="Jung K."/>
            <person name="Lee G.W."/>
            <person name="Oh S.K."/>
            <person name="Bae C."/>
            <person name="Kim S.B."/>
            <person name="Lee H.Y."/>
            <person name="Kim S.Y."/>
            <person name="Kim M.S."/>
            <person name="Kang B.C."/>
            <person name="Jo Y.D."/>
            <person name="Yang H.B."/>
            <person name="Jeong H.J."/>
            <person name="Kang W.H."/>
            <person name="Kwon J.K."/>
            <person name="Shin C."/>
            <person name="Lim J.Y."/>
            <person name="Park J.H."/>
            <person name="Huh J.H."/>
            <person name="Kim J.S."/>
            <person name="Kim B.D."/>
            <person name="Cohen O."/>
            <person name="Paran I."/>
            <person name="Suh M.C."/>
            <person name="Lee S.B."/>
            <person name="Kim Y.K."/>
            <person name="Shin Y."/>
            <person name="Noh S.J."/>
            <person name="Park J."/>
            <person name="Seo Y.S."/>
            <person name="Kwon S.Y."/>
            <person name="Kim H.A."/>
            <person name="Park J.M."/>
            <person name="Kim H.J."/>
            <person name="Choi S.B."/>
            <person name="Bosland P.W."/>
            <person name="Reeves G."/>
            <person name="Jo S.H."/>
            <person name="Lee B.W."/>
            <person name="Cho H.T."/>
            <person name="Choi H.S."/>
            <person name="Lee M.S."/>
            <person name="Yu Y."/>
            <person name="Do Choi Y."/>
            <person name="Park B.S."/>
            <person name="van Deynze A."/>
            <person name="Ashrafi H."/>
            <person name="Hill T."/>
            <person name="Kim W.T."/>
            <person name="Pai H.S."/>
            <person name="Ahn H.K."/>
            <person name="Yeam I."/>
            <person name="Giovannoni J.J."/>
            <person name="Rose J.K."/>
            <person name="Sorensen I."/>
            <person name="Lee S.J."/>
            <person name="Kim R.W."/>
            <person name="Choi I.Y."/>
            <person name="Choi B.S."/>
            <person name="Lim J.S."/>
            <person name="Lee Y.H."/>
            <person name="Choi D."/>
        </authorList>
    </citation>
    <scope>NUCLEOTIDE SEQUENCE [LARGE SCALE GENOMIC DNA]</scope>
    <source>
        <strain evidence="14">cv. CM334</strain>
    </source>
</reference>
<dbReference type="OrthoDB" id="1937044at2759"/>
<keyword evidence="2" id="KW-1003">Cell membrane</keyword>
<evidence type="ECO:0000313" key="13">
    <source>
        <dbReference type="EMBL" id="PHT95747.1"/>
    </source>
</evidence>
<dbReference type="InterPro" id="IPR008972">
    <property type="entry name" value="Cupredoxin"/>
</dbReference>
<dbReference type="Gramene" id="PHT95747">
    <property type="protein sequence ID" value="PHT95747"/>
    <property type="gene ID" value="T459_03629"/>
</dbReference>
<evidence type="ECO:0000256" key="5">
    <source>
        <dbReference type="ARBA" id="ARBA00023136"/>
    </source>
</evidence>
<protein>
    <submittedName>
        <fullName evidence="13">Early nodulin-like protein 3</fullName>
    </submittedName>
</protein>
<sequence>MASFSSNVLFYSSLVAVLFLLMLNFTEAREYLVGGKTDSWKIPSSESDSLNRWAEKSRFLVGDLLVWKYDGKQDSVLEVSKRDYVTCNTTSPIAVHNDGNTKIVLDHSGAYYFISGAKGHCEQGQKLIVVTLSDKNMRRFTGAPSPSPVDIEGAPAPAPTSDDDILRASFVVAFGVSVGFCHLILFGNEREMMLWWPSWSLNP</sequence>
<evidence type="ECO:0000259" key="12">
    <source>
        <dbReference type="PROSITE" id="PS51485"/>
    </source>
</evidence>
<gene>
    <name evidence="13" type="ORF">T459_03629</name>
</gene>
<keyword evidence="14" id="KW-1185">Reference proteome</keyword>
<dbReference type="OMA" id="SNCIEGE"/>
<accession>A0A2G3AND2</accession>
<feature type="domain" description="Phytocyanin" evidence="12">
    <location>
        <begin position="29"/>
        <end position="133"/>
    </location>
</feature>
<evidence type="ECO:0000256" key="3">
    <source>
        <dbReference type="ARBA" id="ARBA00022622"/>
    </source>
</evidence>
<keyword evidence="5 10" id="KW-0472">Membrane</keyword>
<dbReference type="InterPro" id="IPR039391">
    <property type="entry name" value="Phytocyanin-like"/>
</dbReference>
<dbReference type="PANTHER" id="PTHR33021:SF197">
    <property type="entry name" value="EARLY NODULIN-LIKE PROTEIN 13"/>
    <property type="match status" value="1"/>
</dbReference>
<keyword evidence="6" id="KW-1015">Disulfide bond</keyword>
<evidence type="ECO:0000313" key="14">
    <source>
        <dbReference type="Proteomes" id="UP000222542"/>
    </source>
</evidence>
<keyword evidence="10" id="KW-1133">Transmembrane helix</keyword>
<dbReference type="PROSITE" id="PS51485">
    <property type="entry name" value="PHYTOCYANIN"/>
    <property type="match status" value="1"/>
</dbReference>
<evidence type="ECO:0000256" key="7">
    <source>
        <dbReference type="ARBA" id="ARBA00023180"/>
    </source>
</evidence>